<dbReference type="GO" id="GO:0003677">
    <property type="term" value="F:DNA binding"/>
    <property type="evidence" value="ECO:0007669"/>
    <property type="project" value="UniProtKB-KW"/>
</dbReference>
<keyword evidence="2" id="KW-0238">DNA-binding</keyword>
<dbReference type="SMART" id="SM00347">
    <property type="entry name" value="HTH_MARR"/>
    <property type="match status" value="1"/>
</dbReference>
<dbReference type="Pfam" id="PF01047">
    <property type="entry name" value="MarR"/>
    <property type="match status" value="1"/>
</dbReference>
<dbReference type="GO" id="GO:0003700">
    <property type="term" value="F:DNA-binding transcription factor activity"/>
    <property type="evidence" value="ECO:0007669"/>
    <property type="project" value="InterPro"/>
</dbReference>
<dbReference type="Gene3D" id="1.10.10.10">
    <property type="entry name" value="Winged helix-like DNA-binding domain superfamily/Winged helix DNA-binding domain"/>
    <property type="match status" value="1"/>
</dbReference>
<dbReference type="InterPro" id="IPR036388">
    <property type="entry name" value="WH-like_DNA-bd_sf"/>
</dbReference>
<evidence type="ECO:0000256" key="2">
    <source>
        <dbReference type="ARBA" id="ARBA00023125"/>
    </source>
</evidence>
<keyword evidence="1" id="KW-0805">Transcription regulation</keyword>
<evidence type="ECO:0000313" key="5">
    <source>
        <dbReference type="EMBL" id="HIR01235.1"/>
    </source>
</evidence>
<dbReference type="AlphaFoldDB" id="A0A9D1D2X6"/>
<comment type="caution">
    <text evidence="5">The sequence shown here is derived from an EMBL/GenBank/DDBJ whole genome shotgun (WGS) entry which is preliminary data.</text>
</comment>
<evidence type="ECO:0000313" key="6">
    <source>
        <dbReference type="Proteomes" id="UP000824261"/>
    </source>
</evidence>
<reference evidence="5" key="1">
    <citation type="submission" date="2020-10" db="EMBL/GenBank/DDBJ databases">
        <authorList>
            <person name="Gilroy R."/>
        </authorList>
    </citation>
    <scope>NUCLEOTIDE SEQUENCE</scope>
    <source>
        <strain evidence="5">ChiGjej1B1-2707</strain>
    </source>
</reference>
<organism evidence="5 6">
    <name type="scientific">Candidatus Aveggerthella stercoripullorum</name>
    <dbReference type="NCBI Taxonomy" id="2840688"/>
    <lineage>
        <taxon>Bacteria</taxon>
        <taxon>Bacillati</taxon>
        <taxon>Actinomycetota</taxon>
        <taxon>Coriobacteriia</taxon>
        <taxon>Eggerthellales</taxon>
        <taxon>Eggerthellaceae</taxon>
        <taxon>Eggerthellaceae incertae sedis</taxon>
        <taxon>Candidatus Aveggerthella</taxon>
    </lineage>
</organism>
<evidence type="ECO:0000259" key="4">
    <source>
        <dbReference type="PROSITE" id="PS50995"/>
    </source>
</evidence>
<name>A0A9D1D2X6_9ACTN</name>
<reference evidence="5" key="2">
    <citation type="journal article" date="2021" name="PeerJ">
        <title>Extensive microbial diversity within the chicken gut microbiome revealed by metagenomics and culture.</title>
        <authorList>
            <person name="Gilroy R."/>
            <person name="Ravi A."/>
            <person name="Getino M."/>
            <person name="Pursley I."/>
            <person name="Horton D.L."/>
            <person name="Alikhan N.F."/>
            <person name="Baker D."/>
            <person name="Gharbi K."/>
            <person name="Hall N."/>
            <person name="Watson M."/>
            <person name="Adriaenssens E.M."/>
            <person name="Foster-Nyarko E."/>
            <person name="Jarju S."/>
            <person name="Secka A."/>
            <person name="Antonio M."/>
            <person name="Oren A."/>
            <person name="Chaudhuri R.R."/>
            <person name="La Ragione R."/>
            <person name="Hildebrand F."/>
            <person name="Pallen M.J."/>
        </authorList>
    </citation>
    <scope>NUCLEOTIDE SEQUENCE</scope>
    <source>
        <strain evidence="5">ChiGjej1B1-2707</strain>
    </source>
</reference>
<evidence type="ECO:0000256" key="3">
    <source>
        <dbReference type="ARBA" id="ARBA00023163"/>
    </source>
</evidence>
<dbReference type="SUPFAM" id="SSF46785">
    <property type="entry name" value="Winged helix' DNA-binding domain"/>
    <property type="match status" value="1"/>
</dbReference>
<dbReference type="EMBL" id="DVGB01000039">
    <property type="protein sequence ID" value="HIR01235.1"/>
    <property type="molecule type" value="Genomic_DNA"/>
</dbReference>
<dbReference type="InterPro" id="IPR000835">
    <property type="entry name" value="HTH_MarR-typ"/>
</dbReference>
<sequence>MQEEREDDFRTDAARKRRKDLDELLTSTFTTILRVEERALQNKLTRGLTISEMHTIAAVGLYESNPMNVVAARLDVTLATLTTAVAKLERKGFVQRSRSKEDRRKVLVSLTKAGRGAFRAHRLFHRDMVESALQGLTEEEERVFADALGKVKRFFEEEARKQAGA</sequence>
<dbReference type="PROSITE" id="PS50995">
    <property type="entry name" value="HTH_MARR_2"/>
    <property type="match status" value="1"/>
</dbReference>
<dbReference type="PRINTS" id="PR00598">
    <property type="entry name" value="HTHMARR"/>
</dbReference>
<dbReference type="Proteomes" id="UP000824261">
    <property type="component" value="Unassembled WGS sequence"/>
</dbReference>
<dbReference type="InterPro" id="IPR036390">
    <property type="entry name" value="WH_DNA-bd_sf"/>
</dbReference>
<keyword evidence="3" id="KW-0804">Transcription</keyword>
<gene>
    <name evidence="5" type="ORF">IAA69_03125</name>
</gene>
<dbReference type="PANTHER" id="PTHR42756:SF1">
    <property type="entry name" value="TRANSCRIPTIONAL REPRESSOR OF EMRAB OPERON"/>
    <property type="match status" value="1"/>
</dbReference>
<proteinExistence type="predicted"/>
<accession>A0A9D1D2X6</accession>
<protein>
    <submittedName>
        <fullName evidence="5">MarR family transcriptional regulator</fullName>
    </submittedName>
</protein>
<evidence type="ECO:0000256" key="1">
    <source>
        <dbReference type="ARBA" id="ARBA00023015"/>
    </source>
</evidence>
<feature type="domain" description="HTH marR-type" evidence="4">
    <location>
        <begin position="22"/>
        <end position="153"/>
    </location>
</feature>
<dbReference type="PANTHER" id="PTHR42756">
    <property type="entry name" value="TRANSCRIPTIONAL REGULATOR, MARR"/>
    <property type="match status" value="1"/>
</dbReference>